<dbReference type="InterPro" id="IPR020846">
    <property type="entry name" value="MFS_dom"/>
</dbReference>
<dbReference type="PANTHER" id="PTHR43317">
    <property type="entry name" value="THERMOSPERMINE SYNTHASE ACAULIS5"/>
    <property type="match status" value="1"/>
</dbReference>
<evidence type="ECO:0000313" key="9">
    <source>
        <dbReference type="EMBL" id="MBC8334693.1"/>
    </source>
</evidence>
<organism evidence="9 10">
    <name type="scientific">Candidatus Desulfolinea nitratireducens</name>
    <dbReference type="NCBI Taxonomy" id="2841698"/>
    <lineage>
        <taxon>Bacteria</taxon>
        <taxon>Bacillati</taxon>
        <taxon>Chloroflexota</taxon>
        <taxon>Anaerolineae</taxon>
        <taxon>Anaerolineales</taxon>
        <taxon>Anaerolineales incertae sedis</taxon>
        <taxon>Candidatus Desulfolinea</taxon>
    </lineage>
</organism>
<dbReference type="EMBL" id="JACNJN010000077">
    <property type="protein sequence ID" value="MBC8334693.1"/>
    <property type="molecule type" value="Genomic_DNA"/>
</dbReference>
<comment type="subunit">
    <text evidence="6">Homodimer or homotetramer.</text>
</comment>
<feature type="transmembrane region" description="Helical" evidence="6">
    <location>
        <begin position="167"/>
        <end position="189"/>
    </location>
</feature>
<evidence type="ECO:0000256" key="6">
    <source>
        <dbReference type="HAMAP-Rule" id="MF_00198"/>
    </source>
</evidence>
<dbReference type="SUPFAM" id="SSF53335">
    <property type="entry name" value="S-adenosyl-L-methionine-dependent methyltransferases"/>
    <property type="match status" value="1"/>
</dbReference>
<dbReference type="GO" id="GO:0022857">
    <property type="term" value="F:transmembrane transporter activity"/>
    <property type="evidence" value="ECO:0007669"/>
    <property type="project" value="InterPro"/>
</dbReference>
<evidence type="ECO:0000256" key="7">
    <source>
        <dbReference type="SAM" id="MobiDB-lite"/>
    </source>
</evidence>
<feature type="binding site" evidence="6">
    <location>
        <begin position="618"/>
        <end position="619"/>
    </location>
    <ligand>
        <name>S-methyl-5'-thioadenosine</name>
        <dbReference type="ChEBI" id="CHEBI:17509"/>
    </ligand>
</feature>
<dbReference type="CDD" id="cd06174">
    <property type="entry name" value="MFS"/>
    <property type="match status" value="1"/>
</dbReference>
<feature type="binding site" evidence="6">
    <location>
        <position position="588"/>
    </location>
    <ligand>
        <name>S-methyl-5'-thioadenosine</name>
        <dbReference type="ChEBI" id="CHEBI:17509"/>
    </ligand>
</feature>
<evidence type="ECO:0000256" key="4">
    <source>
        <dbReference type="ARBA" id="ARBA00023115"/>
    </source>
</evidence>
<dbReference type="GO" id="GO:0010487">
    <property type="term" value="F:thermospermine synthase activity"/>
    <property type="evidence" value="ECO:0007669"/>
    <property type="project" value="UniProtKB-ARBA"/>
</dbReference>
<proteinExistence type="inferred from homology"/>
<feature type="transmembrane region" description="Helical" evidence="6">
    <location>
        <begin position="201"/>
        <end position="221"/>
    </location>
</feature>
<dbReference type="Gene3D" id="1.20.1250.20">
    <property type="entry name" value="MFS general substrate transporter like domains"/>
    <property type="match status" value="2"/>
</dbReference>
<comment type="caution">
    <text evidence="6">Lacks the conserved Asp active site.</text>
</comment>
<keyword evidence="6" id="KW-0745">Spermidine biosynthesis</keyword>
<comment type="caution">
    <text evidence="6">Lacks conserved residue(s) required for the propagation of feature annotation.</text>
</comment>
<comment type="caution">
    <text evidence="9">The sequence shown here is derived from an EMBL/GenBank/DDBJ whole genome shotgun (WGS) entry which is preliminary data.</text>
</comment>
<dbReference type="Proteomes" id="UP000614469">
    <property type="component" value="Unassembled WGS sequence"/>
</dbReference>
<feature type="domain" description="Major facilitator superfamily (MFS) profile" evidence="8">
    <location>
        <begin position="16"/>
        <end position="453"/>
    </location>
</feature>
<dbReference type="InterPro" id="IPR029063">
    <property type="entry name" value="SAM-dependent_MTases_sf"/>
</dbReference>
<dbReference type="HAMAP" id="MF_00198">
    <property type="entry name" value="Spermidine_synth"/>
    <property type="match status" value="1"/>
</dbReference>
<dbReference type="CDD" id="cd02440">
    <property type="entry name" value="AdoMet_MTases"/>
    <property type="match status" value="1"/>
</dbReference>
<dbReference type="EC" id="2.5.1.16" evidence="6"/>
<dbReference type="PROSITE" id="PS50850">
    <property type="entry name" value="MFS"/>
    <property type="match status" value="1"/>
</dbReference>
<comment type="subcellular location">
    <subcellularLocation>
        <location evidence="1 6">Cell membrane</location>
        <topology evidence="1 6">Multi-pass membrane protein</topology>
    </subcellularLocation>
</comment>
<feature type="transmembrane region" description="Helical" evidence="6">
    <location>
        <begin position="255"/>
        <end position="275"/>
    </location>
</feature>
<reference evidence="9 10" key="1">
    <citation type="submission" date="2020-08" db="EMBL/GenBank/DDBJ databases">
        <title>Bridging the membrane lipid divide: bacteria of the FCB group superphylum have the potential to synthesize archaeal ether lipids.</title>
        <authorList>
            <person name="Villanueva L."/>
            <person name="Von Meijenfeldt F.A.B."/>
            <person name="Westbye A.B."/>
            <person name="Yadav S."/>
            <person name="Hopmans E.C."/>
            <person name="Dutilh B.E."/>
            <person name="Sinninghe Damste J.S."/>
        </authorList>
    </citation>
    <scope>NUCLEOTIDE SEQUENCE [LARGE SCALE GENOMIC DNA]</scope>
    <source>
        <strain evidence="9">NIOZ-UU36</strain>
    </source>
</reference>
<feature type="transmembrane region" description="Helical" evidence="6">
    <location>
        <begin position="403"/>
        <end position="425"/>
    </location>
</feature>
<feature type="binding site" evidence="6">
    <location>
        <position position="645"/>
    </location>
    <ligand>
        <name>S-methyl-5'-thioadenosine</name>
        <dbReference type="ChEBI" id="CHEBI:17509"/>
    </ligand>
</feature>
<dbReference type="Gene3D" id="3.40.50.150">
    <property type="entry name" value="Vaccinia Virus protein VP39"/>
    <property type="match status" value="1"/>
</dbReference>
<feature type="transmembrane region" description="Helical" evidence="6">
    <location>
        <begin position="456"/>
        <end position="475"/>
    </location>
</feature>
<dbReference type="AlphaFoldDB" id="A0A8J6TEK8"/>
<dbReference type="NCBIfam" id="NF037959">
    <property type="entry name" value="MFS_SpdSyn"/>
    <property type="match status" value="1"/>
</dbReference>
<dbReference type="GO" id="GO:0005886">
    <property type="term" value="C:plasma membrane"/>
    <property type="evidence" value="ECO:0007669"/>
    <property type="project" value="UniProtKB-SubCell"/>
</dbReference>
<comment type="pathway">
    <text evidence="6">Amine and polyamine biosynthesis; spermidine biosynthesis; spermidine from putrescine: step 1/1.</text>
</comment>
<comment type="similarity">
    <text evidence="6">Belongs to the spermidine/spermine synthase family.</text>
</comment>
<evidence type="ECO:0000259" key="8">
    <source>
        <dbReference type="PROSITE" id="PS50850"/>
    </source>
</evidence>
<feature type="transmembrane region" description="Helical" evidence="6">
    <location>
        <begin position="84"/>
        <end position="106"/>
    </location>
</feature>
<feature type="transmembrane region" description="Helical" evidence="6">
    <location>
        <begin position="431"/>
        <end position="449"/>
    </location>
</feature>
<protein>
    <recommendedName>
        <fullName evidence="6">Polyamine aminopropyltransferase</fullName>
    </recommendedName>
    <alternativeName>
        <fullName evidence="6">Putrescine aminopropyltransferase</fullName>
        <shortName evidence="6">PAPT</shortName>
    </alternativeName>
    <alternativeName>
        <fullName evidence="6">Spermidine synthase</fullName>
        <shortName evidence="6">SPDS</shortName>
        <shortName evidence="6">SPDSY</shortName>
        <ecNumber evidence="6">2.5.1.16</ecNumber>
    </alternativeName>
</protein>
<feature type="transmembrane region" description="Helical" evidence="6">
    <location>
        <begin position="318"/>
        <end position="339"/>
    </location>
</feature>
<dbReference type="PANTHER" id="PTHR43317:SF1">
    <property type="entry name" value="THERMOSPERMINE SYNTHASE ACAULIS5"/>
    <property type="match status" value="1"/>
</dbReference>
<feature type="transmembrane region" description="Helical" evidence="6">
    <location>
        <begin position="359"/>
        <end position="382"/>
    </location>
</feature>
<comment type="function">
    <text evidence="6">Catalyzes the irreversible transfer of a propylamine group from the amino donor S-adenosylmethioninamine (decarboxy-AdoMet) to putrescine (1,4-diaminobutane) to yield spermidine.</text>
</comment>
<evidence type="ECO:0000256" key="5">
    <source>
        <dbReference type="ARBA" id="ARBA00023136"/>
    </source>
</evidence>
<gene>
    <name evidence="6" type="primary">speE</name>
    <name evidence="9" type="ORF">H8E29_05470</name>
</gene>
<feature type="transmembrane region" description="Helical" evidence="6">
    <location>
        <begin position="49"/>
        <end position="72"/>
    </location>
</feature>
<name>A0A8J6TEK8_9CHLR</name>
<keyword evidence="6" id="KW-0808">Transferase</keyword>
<evidence type="ECO:0000256" key="3">
    <source>
        <dbReference type="ARBA" id="ARBA00022989"/>
    </source>
</evidence>
<comment type="catalytic activity">
    <reaction evidence="6">
        <text>S-adenosyl 3-(methylsulfanyl)propylamine + putrescine = S-methyl-5'-thioadenosine + spermidine + H(+)</text>
        <dbReference type="Rhea" id="RHEA:12721"/>
        <dbReference type="ChEBI" id="CHEBI:15378"/>
        <dbReference type="ChEBI" id="CHEBI:17509"/>
        <dbReference type="ChEBI" id="CHEBI:57443"/>
        <dbReference type="ChEBI" id="CHEBI:57834"/>
        <dbReference type="ChEBI" id="CHEBI:326268"/>
        <dbReference type="EC" id="2.5.1.16"/>
    </reaction>
</comment>
<accession>A0A8J6TEK8</accession>
<dbReference type="Pfam" id="PF01564">
    <property type="entry name" value="Spermine_synth"/>
    <property type="match status" value="1"/>
</dbReference>
<dbReference type="GO" id="GO:0008295">
    <property type="term" value="P:spermidine biosynthetic process"/>
    <property type="evidence" value="ECO:0007669"/>
    <property type="project" value="UniProtKB-UniRule"/>
</dbReference>
<feature type="region of interest" description="Disordered" evidence="7">
    <location>
        <begin position="224"/>
        <end position="246"/>
    </location>
</feature>
<evidence type="ECO:0000256" key="2">
    <source>
        <dbReference type="ARBA" id="ARBA00022692"/>
    </source>
</evidence>
<dbReference type="GO" id="GO:0004766">
    <property type="term" value="F:spermidine synthase activity"/>
    <property type="evidence" value="ECO:0007669"/>
    <property type="project" value="UniProtKB-UniRule"/>
</dbReference>
<keyword evidence="4 6" id="KW-0620">Polyamine biosynthesis</keyword>
<keyword evidence="2 6" id="KW-0812">Transmembrane</keyword>
<feature type="transmembrane region" description="Helical" evidence="6">
    <location>
        <begin position="287"/>
        <end position="306"/>
    </location>
</feature>
<keyword evidence="3 6" id="KW-1133">Transmembrane helix</keyword>
<keyword evidence="6" id="KW-1003">Cell membrane</keyword>
<dbReference type="SUPFAM" id="SSF103473">
    <property type="entry name" value="MFS general substrate transporter"/>
    <property type="match status" value="1"/>
</dbReference>
<evidence type="ECO:0000256" key="1">
    <source>
        <dbReference type="ARBA" id="ARBA00004651"/>
    </source>
</evidence>
<feature type="transmembrane region" description="Helical" evidence="6">
    <location>
        <begin position="126"/>
        <end position="155"/>
    </location>
</feature>
<evidence type="ECO:0000313" key="10">
    <source>
        <dbReference type="Proteomes" id="UP000614469"/>
    </source>
</evidence>
<dbReference type="InterPro" id="IPR001045">
    <property type="entry name" value="Spermi_synthase"/>
</dbReference>
<dbReference type="UniPathway" id="UPA00248">
    <property type="reaction ID" value="UER00314"/>
</dbReference>
<keyword evidence="5 6" id="KW-0472">Membrane</keyword>
<sequence>MRKSKSTKILAQSRGKRFLLLITLFLTGFTSLAYELIWTRKLSLVFGANALAVSTVLSIFLAGLAWGSFYGGKLIEKSKNPYKFLGIVEILIGAGCLLTLILIDGIKFAYLSLFTYFGGNLILVNLVHFLISAVILIVPTFLIGVVFPVAVKLYYQESNDIGDSVSWVYMADTVGGAIGLLATGLVLIWKMGFWNTSLWSSIVNITLGISILALLRANLLAPQQQSPQKSRKKKKGNRKENRQEINEPRKTSGKLVLALFFFSGFAALILENVWIRYFEMIYGNNMISFSLVVASFLIGLGLGSFAAKYLTRSVKNKIFLFSMIEMGIGLSSLLLMLMFPYIENIYLSIFFDVDNYNEFLILLGLLVFFMLLIPTLLMGMTLPVISEIYTNGKTIGSDIGRLYSFNSFGSILGSFLSGFVFFYLFGLQNTAIMAALIYILIAFIFIFFYEKSRLKTFLTVFVNLLFLILVLYEFYYQPEYLYIGAYYHGTQFDNPSDFYRTKEEYEVLFEKQSPYSFVSVVSARGNTLLKINGRTEGSTYNIVQNMLANLPLLFHPSPDEVASIGHGGGYTLNTITKYSAVKTIDNIEIDQVIIEADQYIQDNGRPLSDPRVNLIVADARNYLYTNPKKYDVIISEPSHIWASSPLFTKEFFEIIDNSLEEGGIYTIWVPVYEMNNYDYGVIIETIKSVFPYFIEFDYSGDAIILASRHKIDIAKDLNISHLDDIEVMKEMEIVRQLDGENHVDLPAFLIDHHYPNDIVDDYIQEHVGEVTQINTDDFPILEYTTRRNAYKKFRSEDTP</sequence>
<dbReference type="InterPro" id="IPR036259">
    <property type="entry name" value="MFS_trans_sf"/>
</dbReference>